<keyword evidence="1" id="KW-0812">Transmembrane</keyword>
<keyword evidence="1" id="KW-0472">Membrane</keyword>
<feature type="transmembrane region" description="Helical" evidence="1">
    <location>
        <begin position="159"/>
        <end position="181"/>
    </location>
</feature>
<protein>
    <submittedName>
        <fullName evidence="2">Uncharacterized protein</fullName>
    </submittedName>
</protein>
<feature type="transmembrane region" description="Helical" evidence="1">
    <location>
        <begin position="33"/>
        <end position="51"/>
    </location>
</feature>
<evidence type="ECO:0000313" key="2">
    <source>
        <dbReference type="EMBL" id="CAJ0816547.1"/>
    </source>
</evidence>
<sequence>MLAAFGFLLLCLCYLSPFMLPPLVLGWGRRLEVSFWMFVAASLVLRVAAWYDACQIDAKTYPNDISLGSWYSILLVGWFGLGLGLALRIVIVFFLPYFGYHDKDEDEYGSLERFKKWIVGTKPAQLSFASKVLLLWPLAAGAISLLLTQRRDDDLRYVFSLFHSSTDMVAAILIGIALGIAFCNAPIRWALFSALPAVLFQFYFFWMDQNYVGAPTWSSIATHLGTLLVLILVPAYVTGLLRCRQQTHLVSH</sequence>
<evidence type="ECO:0000256" key="1">
    <source>
        <dbReference type="SAM" id="Phobius"/>
    </source>
</evidence>
<feature type="transmembrane region" description="Helical" evidence="1">
    <location>
        <begin position="187"/>
        <end position="205"/>
    </location>
</feature>
<proteinExistence type="predicted"/>
<gene>
    <name evidence="2" type="ORF">LMG18101_02972</name>
</gene>
<dbReference type="Proteomes" id="UP001189757">
    <property type="component" value="Unassembled WGS sequence"/>
</dbReference>
<organism evidence="2 3">
    <name type="scientific">Ralstonia flaminis</name>
    <dbReference type="NCBI Taxonomy" id="3058597"/>
    <lineage>
        <taxon>Bacteria</taxon>
        <taxon>Pseudomonadati</taxon>
        <taxon>Pseudomonadota</taxon>
        <taxon>Betaproteobacteria</taxon>
        <taxon>Burkholderiales</taxon>
        <taxon>Burkholderiaceae</taxon>
        <taxon>Ralstonia</taxon>
    </lineage>
</organism>
<accession>A0ABM9K8I7</accession>
<name>A0ABM9K8I7_9RALS</name>
<feature type="transmembrane region" description="Helical" evidence="1">
    <location>
        <begin position="128"/>
        <end position="147"/>
    </location>
</feature>
<comment type="caution">
    <text evidence="2">The sequence shown here is derived from an EMBL/GenBank/DDBJ whole genome shotgun (WGS) entry which is preliminary data.</text>
</comment>
<keyword evidence="1" id="KW-1133">Transmembrane helix</keyword>
<keyword evidence="3" id="KW-1185">Reference proteome</keyword>
<feature type="transmembrane region" description="Helical" evidence="1">
    <location>
        <begin position="72"/>
        <end position="98"/>
    </location>
</feature>
<feature type="transmembrane region" description="Helical" evidence="1">
    <location>
        <begin position="217"/>
        <end position="237"/>
    </location>
</feature>
<evidence type="ECO:0000313" key="3">
    <source>
        <dbReference type="Proteomes" id="UP001189757"/>
    </source>
</evidence>
<dbReference type="EMBL" id="CATZLL010000009">
    <property type="protein sequence ID" value="CAJ0816547.1"/>
    <property type="molecule type" value="Genomic_DNA"/>
</dbReference>
<reference evidence="2 3" key="1">
    <citation type="submission" date="2023-07" db="EMBL/GenBank/DDBJ databases">
        <authorList>
            <person name="Peeters C."/>
        </authorList>
    </citation>
    <scope>NUCLEOTIDE SEQUENCE [LARGE SCALE GENOMIC DNA]</scope>
    <source>
        <strain evidence="2 3">LMG 18101</strain>
    </source>
</reference>